<dbReference type="PANTHER" id="PTHR11380:SF5">
    <property type="entry name" value="TRANSCRIPTION INITIATION FACTOR TFIID SUBUNIT 13"/>
    <property type="match status" value="1"/>
</dbReference>
<dbReference type="GO" id="GO:0046982">
    <property type="term" value="F:protein heterodimerization activity"/>
    <property type="evidence" value="ECO:0007669"/>
    <property type="project" value="InterPro"/>
</dbReference>
<evidence type="ECO:0000256" key="5">
    <source>
        <dbReference type="ARBA" id="ARBA00038392"/>
    </source>
</evidence>
<evidence type="ECO:0000256" key="2">
    <source>
        <dbReference type="ARBA" id="ARBA00023015"/>
    </source>
</evidence>
<evidence type="ECO:0000256" key="8">
    <source>
        <dbReference type="ARBA" id="ARBA00062721"/>
    </source>
</evidence>
<proteinExistence type="inferred from homology"/>
<evidence type="ECO:0000256" key="1">
    <source>
        <dbReference type="ARBA" id="ARBA00004123"/>
    </source>
</evidence>
<sequence>MNVISSFGEGYQSYAAAARRCPPPRQAPQRRPLHPSRPARLGGAGGRGRAAEAVPGRGAAMADEEEDVPFEEDAEDAGGGLDGGQGRRKRLFSKELRCMMYGFGDDQNPYTESVDILEDLVIEFITEMTHKAMSIGRQGRVQVEDIVFLIRKDPRKFARVKDLLTMNEELKRARKAFDEANYGS</sequence>
<comment type="function">
    <text evidence="7">The TFIID basal transcription factor complex plays a major role in the initiation of RNA polymerase II (Pol II)-dependent transcription. TFIID recognizes and binds promoters via its subunit TBP, a TATA-box-binding protein, and promotes assembly of the pre-initiation complex (PIC). The TFIID complex consists of TBP and TBP-associated factors (TAFs), including TAF1, TAF2, TAF3, TAF4, TAF5, TAF6, TAF7, TAF8, TAF9, TAF10, TAF11, TAF12 and TAF13. TAF13, together with TAF11 and TBP, play key roles during promoter binding by the TFIID and TFIIA transcription factor complexes.</text>
</comment>
<dbReference type="InterPro" id="IPR009072">
    <property type="entry name" value="Histone-fold"/>
</dbReference>
<dbReference type="GO" id="GO:0005669">
    <property type="term" value="C:transcription factor TFIID complex"/>
    <property type="evidence" value="ECO:0007669"/>
    <property type="project" value="TreeGrafter"/>
</dbReference>
<keyword evidence="12" id="KW-1185">Reference proteome</keyword>
<name>A0A8D2LZU0_ZONAL</name>
<keyword evidence="4" id="KW-0539">Nucleus</keyword>
<dbReference type="Ensembl" id="ENSZALT00000000289.1">
    <property type="protein sequence ID" value="ENSZALP00000000182.1"/>
    <property type="gene ID" value="ENSZALG00000000219.1"/>
</dbReference>
<evidence type="ECO:0000256" key="4">
    <source>
        <dbReference type="ARBA" id="ARBA00023242"/>
    </source>
</evidence>
<reference evidence="11" key="2">
    <citation type="submission" date="2025-09" db="UniProtKB">
        <authorList>
            <consortium name="Ensembl"/>
        </authorList>
    </citation>
    <scope>IDENTIFICATION</scope>
</reference>
<evidence type="ECO:0000313" key="12">
    <source>
        <dbReference type="Proteomes" id="UP000694413"/>
    </source>
</evidence>
<dbReference type="InterPro" id="IPR003195">
    <property type="entry name" value="TFIID_TAF13"/>
</dbReference>
<comment type="subcellular location">
    <subcellularLocation>
        <location evidence="1">Nucleus</location>
    </subcellularLocation>
</comment>
<dbReference type="Proteomes" id="UP000694413">
    <property type="component" value="Unassembled WGS sequence"/>
</dbReference>
<dbReference type="SUPFAM" id="SSF47113">
    <property type="entry name" value="Histone-fold"/>
    <property type="match status" value="1"/>
</dbReference>
<dbReference type="FunFam" id="1.10.20.10:FF:000028">
    <property type="entry name" value="Transcription initiation factor TFIID subunit 13"/>
    <property type="match status" value="1"/>
</dbReference>
<dbReference type="PANTHER" id="PTHR11380">
    <property type="entry name" value="TRANSCRIPTION INITIATION FACTOR TFIID/SUPT3-RELATED"/>
    <property type="match status" value="1"/>
</dbReference>
<dbReference type="GO" id="GO:0006366">
    <property type="term" value="P:transcription by RNA polymerase II"/>
    <property type="evidence" value="ECO:0007669"/>
    <property type="project" value="InterPro"/>
</dbReference>
<feature type="region of interest" description="Disordered" evidence="10">
    <location>
        <begin position="15"/>
        <end position="86"/>
    </location>
</feature>
<feature type="compositionally biased region" description="Low complexity" evidence="10">
    <location>
        <begin position="51"/>
        <end position="60"/>
    </location>
</feature>
<keyword evidence="2" id="KW-0805">Transcription regulation</keyword>
<evidence type="ECO:0000256" key="10">
    <source>
        <dbReference type="SAM" id="MobiDB-lite"/>
    </source>
</evidence>
<evidence type="ECO:0000256" key="3">
    <source>
        <dbReference type="ARBA" id="ARBA00023163"/>
    </source>
</evidence>
<feature type="compositionally biased region" description="Acidic residues" evidence="10">
    <location>
        <begin position="62"/>
        <end position="76"/>
    </location>
</feature>
<dbReference type="Pfam" id="PF02269">
    <property type="entry name" value="TFIID-18kDa"/>
    <property type="match status" value="1"/>
</dbReference>
<dbReference type="AlphaFoldDB" id="A0A8D2LZU0"/>
<organism evidence="11 12">
    <name type="scientific">Zonotrichia albicollis</name>
    <name type="common">White-throated sparrow</name>
    <name type="synonym">Fringilla albicollis</name>
    <dbReference type="NCBI Taxonomy" id="44394"/>
    <lineage>
        <taxon>Eukaryota</taxon>
        <taxon>Metazoa</taxon>
        <taxon>Chordata</taxon>
        <taxon>Craniata</taxon>
        <taxon>Vertebrata</taxon>
        <taxon>Euteleostomi</taxon>
        <taxon>Archelosauria</taxon>
        <taxon>Archosauria</taxon>
        <taxon>Dinosauria</taxon>
        <taxon>Saurischia</taxon>
        <taxon>Theropoda</taxon>
        <taxon>Coelurosauria</taxon>
        <taxon>Aves</taxon>
        <taxon>Neognathae</taxon>
        <taxon>Neoaves</taxon>
        <taxon>Telluraves</taxon>
        <taxon>Australaves</taxon>
        <taxon>Passeriformes</taxon>
        <taxon>Passerellidae</taxon>
        <taxon>Zonotrichia</taxon>
    </lineage>
</organism>
<keyword evidence="3" id="KW-0804">Transcription</keyword>
<comment type="similarity">
    <text evidence="5">Belongs to the TAF13 family.</text>
</comment>
<gene>
    <name evidence="11" type="primary">TAF13</name>
</gene>
<evidence type="ECO:0000256" key="9">
    <source>
        <dbReference type="ARBA" id="ARBA00082869"/>
    </source>
</evidence>
<comment type="subunit">
    <text evidence="8">Component of the TFIID basal transcription factor complex, composed of TATA-box-binding protein TBP, and a number of TBP-associated factors (TAFs), including TAF1, TAF2, TAF3, TAF4, TAF5, TAF6, TAF7, TAF8, TAF9, TAF10, TAF11, TAF12 and TAF13. Interacts with TBP, and more strongly with TAF10 and TAF11.</text>
</comment>
<dbReference type="Gene3D" id="1.10.20.10">
    <property type="entry name" value="Histone, subunit A"/>
    <property type="match status" value="1"/>
</dbReference>
<evidence type="ECO:0000256" key="6">
    <source>
        <dbReference type="ARBA" id="ARBA00040136"/>
    </source>
</evidence>
<protein>
    <recommendedName>
        <fullName evidence="6">Transcription initiation factor TFIID subunit 13</fullName>
    </recommendedName>
    <alternativeName>
        <fullName evidence="9">Transcription initiation factor TFIID 18 kDa subunit</fullName>
    </alternativeName>
</protein>
<evidence type="ECO:0000256" key="7">
    <source>
        <dbReference type="ARBA" id="ARBA00056273"/>
    </source>
</evidence>
<accession>A0A8D2LZU0</accession>
<evidence type="ECO:0000313" key="11">
    <source>
        <dbReference type="Ensembl" id="ENSZALP00000000182.1"/>
    </source>
</evidence>
<dbReference type="CDD" id="cd07978">
    <property type="entry name" value="HFD_TAF13"/>
    <property type="match status" value="1"/>
</dbReference>
<reference evidence="11" key="1">
    <citation type="submission" date="2025-08" db="UniProtKB">
        <authorList>
            <consortium name="Ensembl"/>
        </authorList>
    </citation>
    <scope>IDENTIFICATION</scope>
</reference>